<evidence type="ECO:0000256" key="2">
    <source>
        <dbReference type="ARBA" id="ARBA00014256"/>
    </source>
</evidence>
<dbReference type="CTD" id="915"/>
<evidence type="ECO:0000256" key="16">
    <source>
        <dbReference type="SAM" id="SignalP"/>
    </source>
</evidence>
<dbReference type="OrthoDB" id="8941324at2759"/>
<keyword evidence="6" id="KW-0391">Immunity</keyword>
<evidence type="ECO:0000256" key="10">
    <source>
        <dbReference type="ARBA" id="ARBA00023157"/>
    </source>
</evidence>
<comment type="subcellular location">
    <subcellularLocation>
        <location evidence="1">Membrane</location>
        <topology evidence="1">Single-pass type I membrane protein</topology>
    </subcellularLocation>
</comment>
<dbReference type="GO" id="GO:0002250">
    <property type="term" value="P:adaptive immune response"/>
    <property type="evidence" value="ECO:0007669"/>
    <property type="project" value="UniProtKB-KW"/>
</dbReference>
<sequence>MERSGFLAGLILAAFLPQVSPLKTPMEELEDKVLLNCDSGITWLTGTMGTFLASNTSLDLGKRVLDPRGVYMCSETHEQAVKTSTVQVYYRMCQNCVELDPATLTGIIIGDIIATLLLALGVYFFVGHETGRLSGGAADTQALLRNDQVYQPLRDRDDVQYSHLGGNWSRSK</sequence>
<evidence type="ECO:0000313" key="19">
    <source>
        <dbReference type="Proteomes" id="UP000005225"/>
    </source>
</evidence>
<evidence type="ECO:0000256" key="1">
    <source>
        <dbReference type="ARBA" id="ARBA00004479"/>
    </source>
</evidence>
<feature type="chain" id="PRO_5003544203" description="T-cell surface glycoprotein CD3 delta chain" evidence="16">
    <location>
        <begin position="22"/>
        <end position="172"/>
    </location>
</feature>
<dbReference type="Gene3D" id="2.60.40.10">
    <property type="entry name" value="Immunoglobulins"/>
    <property type="match status" value="1"/>
</dbReference>
<dbReference type="EMBL" id="AAQR03130872">
    <property type="status" value="NOT_ANNOTATED_CDS"/>
    <property type="molecule type" value="Genomic_DNA"/>
</dbReference>
<evidence type="ECO:0000313" key="18">
    <source>
        <dbReference type="Ensembl" id="ENSOGAP00000008358.2"/>
    </source>
</evidence>
<dbReference type="Proteomes" id="UP000005225">
    <property type="component" value="Unassembled WGS sequence"/>
</dbReference>
<dbReference type="Gene3D" id="1.10.287.770">
    <property type="entry name" value="YojJ-like"/>
    <property type="match status" value="1"/>
</dbReference>
<protein>
    <recommendedName>
        <fullName evidence="2">T-cell surface glycoprotein CD3 delta chain</fullName>
    </recommendedName>
    <alternativeName>
        <fullName evidence="13">T-cell receptor T3 delta chain</fullName>
    </alternativeName>
</protein>
<dbReference type="InterPro" id="IPR003110">
    <property type="entry name" value="Phos_immunorcpt_sig_ITAM"/>
</dbReference>
<dbReference type="GO" id="GO:0042105">
    <property type="term" value="C:alpha-beta T cell receptor complex"/>
    <property type="evidence" value="ECO:0007669"/>
    <property type="project" value="Ensembl"/>
</dbReference>
<dbReference type="Ensembl" id="ENSOGAT00000009333.2">
    <property type="protein sequence ID" value="ENSOGAP00000008358.2"/>
    <property type="gene ID" value="ENSOGAG00000009330.2"/>
</dbReference>
<dbReference type="GO" id="GO:0045059">
    <property type="term" value="P:positive thymic T cell selection"/>
    <property type="evidence" value="ECO:0007669"/>
    <property type="project" value="Ensembl"/>
</dbReference>
<keyword evidence="11" id="KW-0675">Receptor</keyword>
<evidence type="ECO:0000259" key="17">
    <source>
        <dbReference type="Pfam" id="PF16680"/>
    </source>
</evidence>
<dbReference type="AlphaFoldDB" id="H0X0C4"/>
<keyword evidence="3" id="KW-0597">Phosphoprotein</keyword>
<keyword evidence="12" id="KW-0325">Glycoprotein</keyword>
<keyword evidence="9 15" id="KW-0472">Membrane</keyword>
<proteinExistence type="predicted"/>
<dbReference type="GeneTree" id="ENSGT00940000153312"/>
<dbReference type="FunFam" id="2.60.40.10:FF:001361">
    <property type="entry name" value="T-cell surface glycoprotein CD3 delta chain"/>
    <property type="match status" value="1"/>
</dbReference>
<dbReference type="PROSITE" id="PS51055">
    <property type="entry name" value="ITAM_1"/>
    <property type="match status" value="1"/>
</dbReference>
<feature type="transmembrane region" description="Helical" evidence="15">
    <location>
        <begin position="107"/>
        <end position="126"/>
    </location>
</feature>
<evidence type="ECO:0000256" key="8">
    <source>
        <dbReference type="ARBA" id="ARBA00023130"/>
    </source>
</evidence>
<organism evidence="18 19">
    <name type="scientific">Otolemur garnettii</name>
    <name type="common">Small-eared galago</name>
    <name type="synonym">Garnett's greater bushbaby</name>
    <dbReference type="NCBI Taxonomy" id="30611"/>
    <lineage>
        <taxon>Eukaryota</taxon>
        <taxon>Metazoa</taxon>
        <taxon>Chordata</taxon>
        <taxon>Craniata</taxon>
        <taxon>Vertebrata</taxon>
        <taxon>Euteleostomi</taxon>
        <taxon>Mammalia</taxon>
        <taxon>Eutheria</taxon>
        <taxon>Euarchontoglires</taxon>
        <taxon>Primates</taxon>
        <taxon>Strepsirrhini</taxon>
        <taxon>Lorisiformes</taxon>
        <taxon>Galagidae</taxon>
        <taxon>Otolemur</taxon>
    </lineage>
</organism>
<dbReference type="Pfam" id="PF02189">
    <property type="entry name" value="ITAM"/>
    <property type="match status" value="1"/>
</dbReference>
<dbReference type="GO" id="GO:0004888">
    <property type="term" value="F:transmembrane signaling receptor activity"/>
    <property type="evidence" value="ECO:0007669"/>
    <property type="project" value="InterPro"/>
</dbReference>
<dbReference type="GO" id="GO:0007166">
    <property type="term" value="P:cell surface receptor signaling pathway"/>
    <property type="evidence" value="ECO:0007669"/>
    <property type="project" value="InterPro"/>
</dbReference>
<reference evidence="18" key="2">
    <citation type="submission" date="2025-08" db="UniProtKB">
        <authorList>
            <consortium name="Ensembl"/>
        </authorList>
    </citation>
    <scope>IDENTIFICATION</scope>
</reference>
<keyword evidence="19" id="KW-1185">Reference proteome</keyword>
<keyword evidence="8" id="KW-1064">Adaptive immunity</keyword>
<dbReference type="SUPFAM" id="SSF48726">
    <property type="entry name" value="Immunoglobulin"/>
    <property type="match status" value="1"/>
</dbReference>
<reference evidence="19" key="1">
    <citation type="submission" date="2011-03" db="EMBL/GenBank/DDBJ databases">
        <title>Version 3 of the genome sequence of Otolemur garnettii (Bushbaby).</title>
        <authorList>
            <consortium name="The Broad Institute Genome Sequencing Platform"/>
            <person name="Di Palma F."/>
            <person name="Johnson J."/>
            <person name="Lander E.S."/>
            <person name="Lindblad-Toh K."/>
            <person name="Jaffe D.B."/>
            <person name="Gnerre S."/>
            <person name="MacCallum I."/>
            <person name="Przybylski D."/>
            <person name="Ribeiro F.J."/>
            <person name="Burton J.N."/>
            <person name="Walker B.J."/>
            <person name="Sharpe T."/>
            <person name="Hall G."/>
        </authorList>
    </citation>
    <scope>NUCLEOTIDE SEQUENCE [LARGE SCALE GENOMIC DNA]</scope>
</reference>
<name>H0X0C4_OTOGA</name>
<evidence type="ECO:0000256" key="11">
    <source>
        <dbReference type="ARBA" id="ARBA00023170"/>
    </source>
</evidence>
<dbReference type="GO" id="GO:0009897">
    <property type="term" value="C:external side of plasma membrane"/>
    <property type="evidence" value="ECO:0007669"/>
    <property type="project" value="TreeGrafter"/>
</dbReference>
<keyword evidence="10" id="KW-1015">Disulfide bond</keyword>
<evidence type="ECO:0000256" key="3">
    <source>
        <dbReference type="ARBA" id="ARBA00022553"/>
    </source>
</evidence>
<evidence type="ECO:0000256" key="4">
    <source>
        <dbReference type="ARBA" id="ARBA00022692"/>
    </source>
</evidence>
<dbReference type="InterPro" id="IPR036179">
    <property type="entry name" value="Ig-like_dom_sf"/>
</dbReference>
<keyword evidence="5 16" id="KW-0732">Signal</keyword>
<dbReference type="InterPro" id="IPR013783">
    <property type="entry name" value="Ig-like_fold"/>
</dbReference>
<dbReference type="InParanoid" id="H0X0C4"/>
<dbReference type="OMA" id="YQPLRDH"/>
<evidence type="ECO:0000256" key="13">
    <source>
        <dbReference type="ARBA" id="ARBA00030628"/>
    </source>
</evidence>
<dbReference type="STRING" id="30611.ENSOGAP00000008358"/>
<dbReference type="Pfam" id="PF16680">
    <property type="entry name" value="Ig_4"/>
    <property type="match status" value="1"/>
</dbReference>
<evidence type="ECO:0000256" key="5">
    <source>
        <dbReference type="ARBA" id="ARBA00022729"/>
    </source>
</evidence>
<evidence type="ECO:0000256" key="12">
    <source>
        <dbReference type="ARBA" id="ARBA00023180"/>
    </source>
</evidence>
<evidence type="ECO:0000256" key="14">
    <source>
        <dbReference type="ARBA" id="ARBA00047083"/>
    </source>
</evidence>
<dbReference type="RefSeq" id="XP_023373107.1">
    <property type="nucleotide sequence ID" value="XM_023517339.1"/>
</dbReference>
<accession>H0X0C4</accession>
<dbReference type="eggNOG" id="ENOG502S4XC">
    <property type="taxonomic scope" value="Eukaryota"/>
</dbReference>
<dbReference type="HOGENOM" id="CLU_115449_0_0_1"/>
<dbReference type="PANTHER" id="PTHR10570:SF5">
    <property type="entry name" value="T-CELL SURFACE GLYCOPROTEIN CD3 DELTA CHAIN"/>
    <property type="match status" value="1"/>
</dbReference>
<dbReference type="InterPro" id="IPR032052">
    <property type="entry name" value="Ig_4"/>
</dbReference>
<evidence type="ECO:0000256" key="15">
    <source>
        <dbReference type="SAM" id="Phobius"/>
    </source>
</evidence>
<comment type="subunit">
    <text evidence="14">The TCR-CD3 complex is composed of a CD3D/CD3E and a CD3G/CD3E heterodimers that preferentially associate with TCRalpha and TCRbeta, respectively, to form TCRalpha/CD3E/CD3G and TCRbeta/CD3G/CD3E trimers. In turn, the hexamer interacts with CD3Z homodimer to form the TCR-CD3 complex. Alternatively, TCRalpha and TCRbeta can be replaced by TCRgamma and TCRdelta. Interacts with coreceptors CD4 and CD8.</text>
</comment>
<keyword evidence="7 15" id="KW-1133">Transmembrane helix</keyword>
<evidence type="ECO:0000256" key="7">
    <source>
        <dbReference type="ARBA" id="ARBA00022989"/>
    </source>
</evidence>
<dbReference type="GO" id="GO:0042802">
    <property type="term" value="F:identical protein binding"/>
    <property type="evidence" value="ECO:0007669"/>
    <property type="project" value="Ensembl"/>
</dbReference>
<feature type="signal peptide" evidence="16">
    <location>
        <begin position="1"/>
        <end position="21"/>
    </location>
</feature>
<evidence type="ECO:0000256" key="9">
    <source>
        <dbReference type="ARBA" id="ARBA00023136"/>
    </source>
</evidence>
<gene>
    <name evidence="18" type="primary">CD3D</name>
</gene>
<dbReference type="KEGG" id="oga:100966280"/>
<keyword evidence="4 15" id="KW-0812">Transmembrane</keyword>
<dbReference type="InterPro" id="IPR015484">
    <property type="entry name" value="CD3_esu/gsu/dsu"/>
</dbReference>
<feature type="domain" description="CD3 gamma/delta subunit Ig-like" evidence="17">
    <location>
        <begin position="30"/>
        <end position="99"/>
    </location>
</feature>
<dbReference type="GeneID" id="100966280"/>
<dbReference type="PANTHER" id="PTHR10570">
    <property type="entry name" value="T-CELL SURFACE GLYCOPROTEIN CD3 GAMMA CHAIN / DELTA CHAIN"/>
    <property type="match status" value="1"/>
</dbReference>
<dbReference type="SMART" id="SM00077">
    <property type="entry name" value="ITAM"/>
    <property type="match status" value="1"/>
</dbReference>
<dbReference type="FunCoup" id="H0X0C4">
    <property type="interactions" value="203"/>
</dbReference>
<reference evidence="18" key="3">
    <citation type="submission" date="2025-09" db="UniProtKB">
        <authorList>
            <consortium name="Ensembl"/>
        </authorList>
    </citation>
    <scope>IDENTIFICATION</scope>
</reference>
<evidence type="ECO:0000256" key="6">
    <source>
        <dbReference type="ARBA" id="ARBA00022859"/>
    </source>
</evidence>